<dbReference type="InterPro" id="IPR050545">
    <property type="entry name" value="Mycobact_MmpL"/>
</dbReference>
<keyword evidence="5 7" id="KW-0472">Membrane</keyword>
<feature type="transmembrane region" description="Helical" evidence="7">
    <location>
        <begin position="320"/>
        <end position="342"/>
    </location>
</feature>
<keyword evidence="4 7" id="KW-1133">Transmembrane helix</keyword>
<evidence type="ECO:0000259" key="8">
    <source>
        <dbReference type="PROSITE" id="PS50156"/>
    </source>
</evidence>
<name>A0A7L4YPH2_9ACTN</name>
<evidence type="ECO:0000256" key="5">
    <source>
        <dbReference type="ARBA" id="ARBA00023136"/>
    </source>
</evidence>
<reference evidence="9 10" key="1">
    <citation type="journal article" date="2018" name="Int. J. Syst. Evol. Microbiol.">
        <title>Epidermidibacterium keratini gen. nov., sp. nov., a member of the family Sporichthyaceae, isolated from keratin epidermis.</title>
        <authorList>
            <person name="Lee D.G."/>
            <person name="Trujillo M.E."/>
            <person name="Kang S."/>
            <person name="Nam J.J."/>
            <person name="Kim Y.J."/>
        </authorList>
    </citation>
    <scope>NUCLEOTIDE SEQUENCE [LARGE SCALE GENOMIC DNA]</scope>
    <source>
        <strain evidence="9 10">EPI-7</strain>
    </source>
</reference>
<feature type="domain" description="SSD" evidence="8">
    <location>
        <begin position="214"/>
        <end position="341"/>
    </location>
</feature>
<dbReference type="SUPFAM" id="SSF82866">
    <property type="entry name" value="Multidrug efflux transporter AcrB transmembrane domain"/>
    <property type="match status" value="1"/>
</dbReference>
<keyword evidence="10" id="KW-1185">Reference proteome</keyword>
<evidence type="ECO:0000313" key="10">
    <source>
        <dbReference type="Proteomes" id="UP000463857"/>
    </source>
</evidence>
<dbReference type="InParanoid" id="A0A7L4YPH2"/>
<dbReference type="AlphaFoldDB" id="A0A7L4YPH2"/>
<keyword evidence="2" id="KW-1003">Cell membrane</keyword>
<dbReference type="OrthoDB" id="7051771at2"/>
<dbReference type="PANTHER" id="PTHR33406:SF13">
    <property type="entry name" value="MEMBRANE PROTEIN YDFJ"/>
    <property type="match status" value="1"/>
</dbReference>
<keyword evidence="3 7" id="KW-0812">Transmembrane</keyword>
<proteinExistence type="predicted"/>
<feature type="transmembrane region" description="Helical" evidence="7">
    <location>
        <begin position="283"/>
        <end position="308"/>
    </location>
</feature>
<organism evidence="9 10">
    <name type="scientific">Epidermidibacterium keratini</name>
    <dbReference type="NCBI Taxonomy" id="1891644"/>
    <lineage>
        <taxon>Bacteria</taxon>
        <taxon>Bacillati</taxon>
        <taxon>Actinomycetota</taxon>
        <taxon>Actinomycetes</taxon>
        <taxon>Sporichthyales</taxon>
        <taxon>Sporichthyaceae</taxon>
        <taxon>Epidermidibacterium</taxon>
    </lineage>
</organism>
<sequence length="419" mass="43696">MRTNAQSALQRWGMWCATHARWVVLGWGVVLTAAALLLPRFAESLSGSSIAVSGSESARTEQLLEQEFDRGVTEDAIIVIASERLTMRDSEFQRAISEAAQAADDDPGVTSISDPWDAPSGEQVSEDGRTAQVLVGLTGDERERQELAPRLQTALDAVQVDDVTASLTGSSALNAAVVEQQDSDIARAESIGLPIALVVLLVAFGTLVAAGLPLLLGVLTLVTAFGALGALSFVTSFDVFVQAVVTMLGLALGIDYCLFVVTRFREELARVGPSNIPEAVGRTLATAGNAVLFSGSTVLISVSGLFLVQAPVFRSMSLGVMVAVAIMLALSTTLLPALLGVLGRRIDSLKVPGLARSRAPVDIEKSWWARWTRAVLRRPVVIGGATGAALILAAVPALGLKLGFDVGADAVSESPAGAG</sequence>
<dbReference type="Gene3D" id="1.20.1640.10">
    <property type="entry name" value="Multidrug efflux transporter AcrB transmembrane domain"/>
    <property type="match status" value="1"/>
</dbReference>
<feature type="transmembrane region" description="Helical" evidence="7">
    <location>
        <begin position="195"/>
        <end position="228"/>
    </location>
</feature>
<feature type="transmembrane region" description="Helical" evidence="7">
    <location>
        <begin position="380"/>
        <end position="399"/>
    </location>
</feature>
<dbReference type="GO" id="GO:0005886">
    <property type="term" value="C:plasma membrane"/>
    <property type="evidence" value="ECO:0007669"/>
    <property type="project" value="UniProtKB-SubCell"/>
</dbReference>
<dbReference type="Pfam" id="PF03176">
    <property type="entry name" value="MMPL"/>
    <property type="match status" value="1"/>
</dbReference>
<dbReference type="Proteomes" id="UP000463857">
    <property type="component" value="Chromosome"/>
</dbReference>
<evidence type="ECO:0000256" key="6">
    <source>
        <dbReference type="SAM" id="MobiDB-lite"/>
    </source>
</evidence>
<evidence type="ECO:0000256" key="4">
    <source>
        <dbReference type="ARBA" id="ARBA00022989"/>
    </source>
</evidence>
<evidence type="ECO:0000256" key="3">
    <source>
        <dbReference type="ARBA" id="ARBA00022692"/>
    </source>
</evidence>
<dbReference type="InterPro" id="IPR000731">
    <property type="entry name" value="SSD"/>
</dbReference>
<comment type="subcellular location">
    <subcellularLocation>
        <location evidence="1">Cell membrane</location>
        <topology evidence="1">Multi-pass membrane protein</topology>
    </subcellularLocation>
</comment>
<gene>
    <name evidence="9" type="ORF">EK0264_09295</name>
</gene>
<evidence type="ECO:0000313" key="9">
    <source>
        <dbReference type="EMBL" id="QHC00457.1"/>
    </source>
</evidence>
<dbReference type="PANTHER" id="PTHR33406">
    <property type="entry name" value="MEMBRANE PROTEIN MJ1562-RELATED"/>
    <property type="match status" value="1"/>
</dbReference>
<protein>
    <submittedName>
        <fullName evidence="9">MMPL family transporter</fullName>
    </submittedName>
</protein>
<dbReference type="KEGG" id="eke:EK0264_09295"/>
<dbReference type="RefSeq" id="WP_159544960.1">
    <property type="nucleotide sequence ID" value="NZ_CP047156.1"/>
</dbReference>
<feature type="transmembrane region" description="Helical" evidence="7">
    <location>
        <begin position="240"/>
        <end position="262"/>
    </location>
</feature>
<feature type="region of interest" description="Disordered" evidence="6">
    <location>
        <begin position="100"/>
        <end position="125"/>
    </location>
</feature>
<evidence type="ECO:0000256" key="1">
    <source>
        <dbReference type="ARBA" id="ARBA00004651"/>
    </source>
</evidence>
<feature type="transmembrane region" description="Helical" evidence="7">
    <location>
        <begin position="20"/>
        <end position="38"/>
    </location>
</feature>
<dbReference type="PROSITE" id="PS50156">
    <property type="entry name" value="SSD"/>
    <property type="match status" value="1"/>
</dbReference>
<evidence type="ECO:0000256" key="2">
    <source>
        <dbReference type="ARBA" id="ARBA00022475"/>
    </source>
</evidence>
<dbReference type="InterPro" id="IPR004869">
    <property type="entry name" value="MMPL_dom"/>
</dbReference>
<accession>A0A7L4YPH2</accession>
<evidence type="ECO:0000256" key="7">
    <source>
        <dbReference type="SAM" id="Phobius"/>
    </source>
</evidence>
<dbReference type="EMBL" id="CP047156">
    <property type="protein sequence ID" value="QHC00457.1"/>
    <property type="molecule type" value="Genomic_DNA"/>
</dbReference>